<accession>A0A6L5XV99</accession>
<sequence length="304" mass="36403">MTVSLNSITAFSQSELRKYAALRPIYTSEGQFLNQFIWSEYYNTEYIKTDSYLYFLIDVYKRRSTMMPYCRVEDIESTFWAIKQYFNEELKLPMIMYLADETFLSVMKQSPRFLDEFTFEEDRDSSDYIYSADKLRTLSGKAYHKKKNHVNAFLKEYAGRFEYSTLSCRNMDEIEQFHEEWLKERTLTDHFNSIRSEEDGVHRIFDNCFLLDCKLGGIYIDGKLEAYSIGSYNPNTKYAYIHIEKANPNFRGLYNYINQQFLIHEFPEAEFVNREDDLGQEGLRKSKLSYKPIRLETKYVIREK</sequence>
<proteinExistence type="predicted"/>
<name>A0A6L5XV99_9FIRM</name>
<organism evidence="2 3">
    <name type="scientific">Velocimicrobium porci</name>
    <dbReference type="NCBI Taxonomy" id="2606634"/>
    <lineage>
        <taxon>Bacteria</taxon>
        <taxon>Bacillati</taxon>
        <taxon>Bacillota</taxon>
        <taxon>Clostridia</taxon>
        <taxon>Lachnospirales</taxon>
        <taxon>Lachnospiraceae</taxon>
        <taxon>Velocimicrobium</taxon>
    </lineage>
</organism>
<feature type="domain" description="Phosphatidylglycerol lysyltransferase C-terminal" evidence="1">
    <location>
        <begin position="24"/>
        <end position="301"/>
    </location>
</feature>
<dbReference type="InterPro" id="IPR016732">
    <property type="entry name" value="UCP018688"/>
</dbReference>
<reference evidence="2 3" key="1">
    <citation type="submission" date="2019-08" db="EMBL/GenBank/DDBJ databases">
        <title>In-depth cultivation of the pig gut microbiome towards novel bacterial diversity and tailored functional studies.</title>
        <authorList>
            <person name="Wylensek D."/>
            <person name="Hitch T.C.A."/>
            <person name="Clavel T."/>
        </authorList>
    </citation>
    <scope>NUCLEOTIDE SEQUENCE [LARGE SCALE GENOMIC DNA]</scope>
    <source>
        <strain evidence="2 3">WCA-693-APC-MOT-I</strain>
    </source>
</reference>
<dbReference type="SUPFAM" id="SSF55729">
    <property type="entry name" value="Acyl-CoA N-acyltransferases (Nat)"/>
    <property type="match status" value="2"/>
</dbReference>
<evidence type="ECO:0000259" key="1">
    <source>
        <dbReference type="Pfam" id="PF09924"/>
    </source>
</evidence>
<protein>
    <submittedName>
        <fullName evidence="2">DUF2156 domain-containing protein</fullName>
    </submittedName>
</protein>
<dbReference type="PIRSF" id="PIRSF018688">
    <property type="entry name" value="UCP018688"/>
    <property type="match status" value="1"/>
</dbReference>
<evidence type="ECO:0000313" key="2">
    <source>
        <dbReference type="EMBL" id="MSS62632.1"/>
    </source>
</evidence>
<evidence type="ECO:0000313" key="3">
    <source>
        <dbReference type="Proteomes" id="UP000482209"/>
    </source>
</evidence>
<dbReference type="Gene3D" id="3.40.630.30">
    <property type="match status" value="1"/>
</dbReference>
<gene>
    <name evidence="2" type="ORF">FYJ58_01825</name>
</gene>
<dbReference type="AlphaFoldDB" id="A0A6L5XV99"/>
<dbReference type="PANTHER" id="PTHR41373:SF1">
    <property type="entry name" value="PHOSPHATIDYLGLYCEROL LYSYLTRANSFERASE C-TERMINAL DOMAIN-CONTAINING PROTEIN"/>
    <property type="match status" value="1"/>
</dbReference>
<dbReference type="EMBL" id="VUMT01000002">
    <property type="protein sequence ID" value="MSS62632.1"/>
    <property type="molecule type" value="Genomic_DNA"/>
</dbReference>
<dbReference type="Pfam" id="PF09924">
    <property type="entry name" value="LPG_synthase_C"/>
    <property type="match status" value="1"/>
</dbReference>
<dbReference type="InterPro" id="IPR016181">
    <property type="entry name" value="Acyl_CoA_acyltransferase"/>
</dbReference>
<dbReference type="Proteomes" id="UP000482209">
    <property type="component" value="Unassembled WGS sequence"/>
</dbReference>
<dbReference type="RefSeq" id="WP_154516413.1">
    <property type="nucleotide sequence ID" value="NZ_VUMT01000002.1"/>
</dbReference>
<dbReference type="PANTHER" id="PTHR41373">
    <property type="entry name" value="DUF2156 DOMAIN-CONTAINING PROTEIN"/>
    <property type="match status" value="1"/>
</dbReference>
<keyword evidence="3" id="KW-1185">Reference proteome</keyword>
<dbReference type="InterPro" id="IPR024320">
    <property type="entry name" value="LPG_synthase_C"/>
</dbReference>
<comment type="caution">
    <text evidence="2">The sequence shown here is derived from an EMBL/GenBank/DDBJ whole genome shotgun (WGS) entry which is preliminary data.</text>
</comment>